<reference evidence="3 4" key="3">
    <citation type="journal article" date="2017" name="G3 (Bethesda)">
        <title>Comparative analysis highlights variable genome content of wheat rusts and divergence of the mating loci.</title>
        <authorList>
            <person name="Cuomo C.A."/>
            <person name="Bakkeren G."/>
            <person name="Khalil H.B."/>
            <person name="Panwar V."/>
            <person name="Joly D."/>
            <person name="Linning R."/>
            <person name="Sakthikumar S."/>
            <person name="Song X."/>
            <person name="Adiconis X."/>
            <person name="Fan L."/>
            <person name="Goldberg J.M."/>
            <person name="Levin J.Z."/>
            <person name="Young S."/>
            <person name="Zeng Q."/>
            <person name="Anikster Y."/>
            <person name="Bruce M."/>
            <person name="Wang M."/>
            <person name="Yin C."/>
            <person name="McCallum B."/>
            <person name="Szabo L.J."/>
            <person name="Hulbert S."/>
            <person name="Chen X."/>
            <person name="Fellers J.P."/>
        </authorList>
    </citation>
    <scope>NUCLEOTIDE SEQUENCE</scope>
    <source>
        <strain evidence="3">isolate 1-1 / race 1 (BBBD)</strain>
        <strain evidence="4">Isolate 1-1 / race 1 (BBBD)</strain>
    </source>
</reference>
<dbReference type="AlphaFoldDB" id="A0A0C4F0W5"/>
<feature type="compositionally biased region" description="Pro residues" evidence="1">
    <location>
        <begin position="1"/>
        <end position="11"/>
    </location>
</feature>
<feature type="compositionally biased region" description="Polar residues" evidence="1">
    <location>
        <begin position="113"/>
        <end position="123"/>
    </location>
</feature>
<dbReference type="GO" id="GO:0005737">
    <property type="term" value="C:cytoplasm"/>
    <property type="evidence" value="ECO:0007669"/>
    <property type="project" value="TreeGrafter"/>
</dbReference>
<dbReference type="VEuPathDB" id="FungiDB:PTTG_06735"/>
<sequence>MSASAPPPLPPRLSHHHQRPQQQPAPHQHPAAAIPEADEPPPAYTPAPENDACVLEVGPRYPYGPSQSSSSIHSTPRPTELQQNHHHPYSQPQPDHHQPPIQPPPSSYHHSSTVQAPAVSSPSNPTPFPGLSEPTTVPTPGRPLLYEDRILVYPHVNGTAYFCAKCCNTGYKGFDPYRPCRKCWLKYGKPWQVVRLSPITSSSPWTPQRPLPPTQMAVNPPPLVVRPGDPRIGGRLCLNCNGSGQKLEELTLFNVFLGGGGQEVCPSCRGTGRIFL</sequence>
<dbReference type="OrthoDB" id="2405700at2759"/>
<dbReference type="PANTHER" id="PTHR28031">
    <property type="entry name" value="PROLINE-RICH PROTEIN HUA1"/>
    <property type="match status" value="1"/>
</dbReference>
<protein>
    <submittedName>
        <fullName evidence="2 3">Uncharacterized protein</fullName>
    </submittedName>
</protein>
<dbReference type="STRING" id="630390.A0A0C4F0W5"/>
<reference evidence="2" key="2">
    <citation type="submission" date="2016-05" db="EMBL/GenBank/DDBJ databases">
        <title>Comparative analysis highlights variable genome content of wheat rusts and divergence of the mating loci.</title>
        <authorList>
            <person name="Cuomo C.A."/>
            <person name="Bakkeren G."/>
            <person name="Szabo L."/>
            <person name="Khalil H."/>
            <person name="Joly D."/>
            <person name="Goldberg J."/>
            <person name="Young S."/>
            <person name="Zeng Q."/>
            <person name="Fellers J."/>
        </authorList>
    </citation>
    <scope>NUCLEOTIDE SEQUENCE [LARGE SCALE GENOMIC DNA]</scope>
    <source>
        <strain evidence="2">1-1 BBBD Race 1</strain>
    </source>
</reference>
<feature type="region of interest" description="Disordered" evidence="1">
    <location>
        <begin position="1"/>
        <end position="140"/>
    </location>
</feature>
<feature type="compositionally biased region" description="Low complexity" evidence="1">
    <location>
        <begin position="20"/>
        <end position="35"/>
    </location>
</feature>
<gene>
    <name evidence="2" type="ORF">PTTG_06735</name>
</gene>
<organism evidence="2">
    <name type="scientific">Puccinia triticina (isolate 1-1 / race 1 (BBBD))</name>
    <name type="common">Brown leaf rust fungus</name>
    <dbReference type="NCBI Taxonomy" id="630390"/>
    <lineage>
        <taxon>Eukaryota</taxon>
        <taxon>Fungi</taxon>
        <taxon>Dikarya</taxon>
        <taxon>Basidiomycota</taxon>
        <taxon>Pucciniomycotina</taxon>
        <taxon>Pucciniomycetes</taxon>
        <taxon>Pucciniales</taxon>
        <taxon>Pucciniaceae</taxon>
        <taxon>Puccinia</taxon>
    </lineage>
</organism>
<dbReference type="PANTHER" id="PTHR28031:SF1">
    <property type="entry name" value="PROLINE-RICH PROTEIN HUA1"/>
    <property type="match status" value="1"/>
</dbReference>
<dbReference type="EnsemblFungi" id="PTTG_06735-t43_1">
    <property type="protein sequence ID" value="PTTG_06735-t43_1-p1"/>
    <property type="gene ID" value="PTTG_06735"/>
</dbReference>
<evidence type="ECO:0000313" key="3">
    <source>
        <dbReference type="EnsemblFungi" id="PTTG_06735-t43_1-p1"/>
    </source>
</evidence>
<evidence type="ECO:0000313" key="2">
    <source>
        <dbReference type="EMBL" id="OAV94030.1"/>
    </source>
</evidence>
<dbReference type="OMA" id="GMVHFLF"/>
<evidence type="ECO:0000256" key="1">
    <source>
        <dbReference type="SAM" id="MobiDB-lite"/>
    </source>
</evidence>
<feature type="compositionally biased region" description="Low complexity" evidence="1">
    <location>
        <begin position="58"/>
        <end position="79"/>
    </location>
</feature>
<name>A0A0C4F0W5_PUCT1</name>
<reference evidence="2" key="1">
    <citation type="submission" date="2009-11" db="EMBL/GenBank/DDBJ databases">
        <authorList>
            <consortium name="The Broad Institute Genome Sequencing Platform"/>
            <person name="Ward D."/>
            <person name="Feldgarden M."/>
            <person name="Earl A."/>
            <person name="Young S.K."/>
            <person name="Zeng Q."/>
            <person name="Koehrsen M."/>
            <person name="Alvarado L."/>
            <person name="Berlin A."/>
            <person name="Bochicchio J."/>
            <person name="Borenstein D."/>
            <person name="Chapman S.B."/>
            <person name="Chen Z."/>
            <person name="Engels R."/>
            <person name="Freedman E."/>
            <person name="Gellesch M."/>
            <person name="Goldberg J."/>
            <person name="Griggs A."/>
            <person name="Gujja S."/>
            <person name="Heilman E."/>
            <person name="Heiman D."/>
            <person name="Hepburn T."/>
            <person name="Howarth C."/>
            <person name="Jen D."/>
            <person name="Larson L."/>
            <person name="Lewis B."/>
            <person name="Mehta T."/>
            <person name="Park D."/>
            <person name="Pearson M."/>
            <person name="Roberts A."/>
            <person name="Saif S."/>
            <person name="Shea T."/>
            <person name="Shenoy N."/>
            <person name="Sisk P."/>
            <person name="Stolte C."/>
            <person name="Sykes S."/>
            <person name="Thomson T."/>
            <person name="Walk T."/>
            <person name="White J."/>
            <person name="Yandava C."/>
            <person name="Izard J."/>
            <person name="Baranova O.V."/>
            <person name="Blanton J.M."/>
            <person name="Tanner A.C."/>
            <person name="Dewhirst F.E."/>
            <person name="Haas B."/>
            <person name="Nusbaum C."/>
            <person name="Birren B."/>
        </authorList>
    </citation>
    <scope>NUCLEOTIDE SEQUENCE [LARGE SCALE GENOMIC DNA]</scope>
    <source>
        <strain evidence="2">1-1 BBBD Race 1</strain>
    </source>
</reference>
<reference evidence="3" key="4">
    <citation type="submission" date="2025-05" db="UniProtKB">
        <authorList>
            <consortium name="EnsemblFungi"/>
        </authorList>
    </citation>
    <scope>IDENTIFICATION</scope>
    <source>
        <strain evidence="3">isolate 1-1 / race 1 (BBBD)</strain>
    </source>
</reference>
<dbReference type="Proteomes" id="UP000005240">
    <property type="component" value="Unassembled WGS sequence"/>
</dbReference>
<dbReference type="EMBL" id="ADAS02000044">
    <property type="protein sequence ID" value="OAV94030.1"/>
    <property type="molecule type" value="Genomic_DNA"/>
</dbReference>
<dbReference type="InterPro" id="IPR038910">
    <property type="entry name" value="Hua1-like"/>
</dbReference>
<feature type="compositionally biased region" description="Pro residues" evidence="1">
    <location>
        <begin position="207"/>
        <end position="221"/>
    </location>
</feature>
<proteinExistence type="predicted"/>
<evidence type="ECO:0000313" key="4">
    <source>
        <dbReference type="Proteomes" id="UP000005240"/>
    </source>
</evidence>
<feature type="region of interest" description="Disordered" evidence="1">
    <location>
        <begin position="202"/>
        <end position="221"/>
    </location>
</feature>
<accession>A0A0C4F0W5</accession>
<keyword evidence="4" id="KW-1185">Reference proteome</keyword>